<protein>
    <submittedName>
        <fullName evidence="2">Uncharacterized protein</fullName>
    </submittedName>
</protein>
<feature type="region of interest" description="Disordered" evidence="1">
    <location>
        <begin position="94"/>
        <end position="131"/>
    </location>
</feature>
<reference evidence="2 3" key="1">
    <citation type="submission" date="2017-07" db="EMBL/GenBank/DDBJ databases">
        <title>First draft Genome Sequence of Nocardia cerradoensis isolated from human infection.</title>
        <authorList>
            <person name="Carrasco G."/>
        </authorList>
    </citation>
    <scope>NUCLEOTIDE SEQUENCE [LARGE SCALE GENOMIC DNA]</scope>
    <source>
        <strain evidence="2 3">CNM20130759</strain>
    </source>
</reference>
<evidence type="ECO:0000313" key="2">
    <source>
        <dbReference type="EMBL" id="OXR46925.1"/>
    </source>
</evidence>
<evidence type="ECO:0000313" key="3">
    <source>
        <dbReference type="Proteomes" id="UP000215506"/>
    </source>
</evidence>
<name>A0A231HDV2_9NOCA</name>
<dbReference type="AlphaFoldDB" id="A0A231HDV2"/>
<evidence type="ECO:0000256" key="1">
    <source>
        <dbReference type="SAM" id="MobiDB-lite"/>
    </source>
</evidence>
<accession>A0A231HDV2</accession>
<dbReference type="Proteomes" id="UP000215506">
    <property type="component" value="Unassembled WGS sequence"/>
</dbReference>
<feature type="compositionally biased region" description="Basic and acidic residues" evidence="1">
    <location>
        <begin position="119"/>
        <end position="131"/>
    </location>
</feature>
<comment type="caution">
    <text evidence="2">The sequence shown here is derived from an EMBL/GenBank/DDBJ whole genome shotgun (WGS) entry which is preliminary data.</text>
</comment>
<organism evidence="2 3">
    <name type="scientific">Nocardia cerradoensis</name>
    <dbReference type="NCBI Taxonomy" id="85688"/>
    <lineage>
        <taxon>Bacteria</taxon>
        <taxon>Bacillati</taxon>
        <taxon>Actinomycetota</taxon>
        <taxon>Actinomycetes</taxon>
        <taxon>Mycobacteriales</taxon>
        <taxon>Nocardiaceae</taxon>
        <taxon>Nocardia</taxon>
    </lineage>
</organism>
<keyword evidence="3" id="KW-1185">Reference proteome</keyword>
<dbReference type="RefSeq" id="WP_143859857.1">
    <property type="nucleotide sequence ID" value="NZ_NGAF01000001.1"/>
</dbReference>
<proteinExistence type="predicted"/>
<sequence length="131" mass="13975">MADFWSTRADDVAAYWVRWHPLVGNLERAVAALESGRSSWTTPLGVVRPALGDDAASVTADRLRTVIGYLIVAGHWVPGIPDIWIVADADNDACSSRASVPPPEGGMSGQSIETLRPGPADRPERFDPAGP</sequence>
<dbReference type="EMBL" id="NGAF01000001">
    <property type="protein sequence ID" value="OXR46925.1"/>
    <property type="molecule type" value="Genomic_DNA"/>
</dbReference>
<gene>
    <name evidence="2" type="ORF">B7C42_00040</name>
</gene>